<proteinExistence type="predicted"/>
<protein>
    <submittedName>
        <fullName evidence="2">Uncharacterized protein</fullName>
    </submittedName>
</protein>
<dbReference type="WBParaSite" id="sdigi.contig387.g7952.t1">
    <property type="protein sequence ID" value="sdigi.contig387.g7952.t1"/>
    <property type="gene ID" value="sdigi.contig387.g7952"/>
</dbReference>
<sequence>MASKAKRRKTEELDEMETILLGDDLKQIKNILVELKKIKTLEEWESKLKKCPRIGVTLMTVLWKCSLQNFEQEPQWLEILSDVLSVLTKVYGTIPSLCSELAEPPGNFANIAVRLLESGPRVPMDAKCAAFHLICSVATDQRCMELIVGNTHLVDRIAMAIDHEENKIARVALQTANYLTVNKNGIKLQYVDGKDAEVSRVGGYKLGLCHVQSFFVREF</sequence>
<evidence type="ECO:0000313" key="1">
    <source>
        <dbReference type="Proteomes" id="UP000887581"/>
    </source>
</evidence>
<dbReference type="AlphaFoldDB" id="A0A915PS75"/>
<organism evidence="1 2">
    <name type="scientific">Setaria digitata</name>
    <dbReference type="NCBI Taxonomy" id="48799"/>
    <lineage>
        <taxon>Eukaryota</taxon>
        <taxon>Metazoa</taxon>
        <taxon>Ecdysozoa</taxon>
        <taxon>Nematoda</taxon>
        <taxon>Chromadorea</taxon>
        <taxon>Rhabditida</taxon>
        <taxon>Spirurina</taxon>
        <taxon>Spiruromorpha</taxon>
        <taxon>Filarioidea</taxon>
        <taxon>Setariidae</taxon>
        <taxon>Setaria</taxon>
    </lineage>
</organism>
<evidence type="ECO:0000313" key="2">
    <source>
        <dbReference type="WBParaSite" id="sdigi.contig387.g7952.t1"/>
    </source>
</evidence>
<keyword evidence="1" id="KW-1185">Reference proteome</keyword>
<name>A0A915PS75_9BILA</name>
<dbReference type="Proteomes" id="UP000887581">
    <property type="component" value="Unplaced"/>
</dbReference>
<accession>A0A915PS75</accession>
<reference evidence="2" key="1">
    <citation type="submission" date="2022-11" db="UniProtKB">
        <authorList>
            <consortium name="WormBaseParasite"/>
        </authorList>
    </citation>
    <scope>IDENTIFICATION</scope>
</reference>